<sequence>MPPSTPIITNLTNSDDNYGPNTWPGSISGTAADALSGLGTTEVYIKKAGTTLYWDGSTYANSPVSPIYNTATGTINWSYAITLGSSGSYEVGVRTNDTAGNTSTVVTDTFTYDEADPAAAGGIYINSNIEGNDKYYTNNNLVSVVVVGPDDPLAYSLLSNNGSSYNGSTYPEATP</sequence>
<accession>A0A0F8WM22</accession>
<comment type="caution">
    <text evidence="2">The sequence shown here is derived from an EMBL/GenBank/DDBJ whole genome shotgun (WGS) entry which is preliminary data.</text>
</comment>
<protein>
    <recommendedName>
        <fullName evidence="3">Bacterial Ig-like domain-containing protein</fullName>
    </recommendedName>
</protein>
<evidence type="ECO:0000313" key="2">
    <source>
        <dbReference type="EMBL" id="KKK49300.1"/>
    </source>
</evidence>
<feature type="region of interest" description="Disordered" evidence="1">
    <location>
        <begin position="1"/>
        <end position="20"/>
    </location>
</feature>
<dbReference type="EMBL" id="LAZR01068619">
    <property type="protein sequence ID" value="KKK49300.1"/>
    <property type="molecule type" value="Genomic_DNA"/>
</dbReference>
<feature type="non-terminal residue" evidence="2">
    <location>
        <position position="175"/>
    </location>
</feature>
<evidence type="ECO:0000256" key="1">
    <source>
        <dbReference type="SAM" id="MobiDB-lite"/>
    </source>
</evidence>
<organism evidence="2">
    <name type="scientific">marine sediment metagenome</name>
    <dbReference type="NCBI Taxonomy" id="412755"/>
    <lineage>
        <taxon>unclassified sequences</taxon>
        <taxon>metagenomes</taxon>
        <taxon>ecological metagenomes</taxon>
    </lineage>
</organism>
<evidence type="ECO:0008006" key="3">
    <source>
        <dbReference type="Google" id="ProtNLM"/>
    </source>
</evidence>
<proteinExistence type="predicted"/>
<dbReference type="AlphaFoldDB" id="A0A0F8WM22"/>
<name>A0A0F8WM22_9ZZZZ</name>
<gene>
    <name evidence="2" type="ORF">LCGC14_3136450</name>
</gene>
<reference evidence="2" key="1">
    <citation type="journal article" date="2015" name="Nature">
        <title>Complex archaea that bridge the gap between prokaryotes and eukaryotes.</title>
        <authorList>
            <person name="Spang A."/>
            <person name="Saw J.H."/>
            <person name="Jorgensen S.L."/>
            <person name="Zaremba-Niedzwiedzka K."/>
            <person name="Martijn J."/>
            <person name="Lind A.E."/>
            <person name="van Eijk R."/>
            <person name="Schleper C."/>
            <person name="Guy L."/>
            <person name="Ettema T.J."/>
        </authorList>
    </citation>
    <scope>NUCLEOTIDE SEQUENCE</scope>
</reference>